<protein>
    <submittedName>
        <fullName evidence="2">Uncharacterized protein</fullName>
    </submittedName>
</protein>
<organism evidence="2 3">
    <name type="scientific">Chenopodium quinoa</name>
    <name type="common">Quinoa</name>
    <dbReference type="NCBI Taxonomy" id="63459"/>
    <lineage>
        <taxon>Eukaryota</taxon>
        <taxon>Viridiplantae</taxon>
        <taxon>Streptophyta</taxon>
        <taxon>Embryophyta</taxon>
        <taxon>Tracheophyta</taxon>
        <taxon>Spermatophyta</taxon>
        <taxon>Magnoliopsida</taxon>
        <taxon>eudicotyledons</taxon>
        <taxon>Gunneridae</taxon>
        <taxon>Pentapetalae</taxon>
        <taxon>Caryophyllales</taxon>
        <taxon>Chenopodiaceae</taxon>
        <taxon>Chenopodioideae</taxon>
        <taxon>Atripliceae</taxon>
        <taxon>Chenopodium</taxon>
    </lineage>
</organism>
<evidence type="ECO:0000313" key="2">
    <source>
        <dbReference type="EnsemblPlants" id="AUR62039683-RA:cds"/>
    </source>
</evidence>
<evidence type="ECO:0000313" key="3">
    <source>
        <dbReference type="Proteomes" id="UP000596660"/>
    </source>
</evidence>
<dbReference type="AlphaFoldDB" id="A0A803N381"/>
<feature type="compositionally biased region" description="Polar residues" evidence="1">
    <location>
        <begin position="34"/>
        <end position="50"/>
    </location>
</feature>
<accession>A0A803N381</accession>
<sequence>MMLNGRKLASKDELKKEKANTKEQAKMAVDSRSSKISGATSSSWKSSCNNKGKKRRKMDVICNQSVRNIPKKKAKFPVGKNISPSRSPEQKLEDKNSKELIDEEISNARKQRGKSVETTNESFQKLKSHDLEAANEDWTTLMNKDYPGNGGGRRNPPTNNPRDSIFKHHHPLYYHQGTLEAKFYPRYETLEAKGIHQTITPKGKKGKEVSNAKKQKVKSVGTTIDSIHKLKPYDNEAANNEDWFTLMHKDYSGNRRRRPPV</sequence>
<dbReference type="Proteomes" id="UP000596660">
    <property type="component" value="Unplaced"/>
</dbReference>
<keyword evidence="3" id="KW-1185">Reference proteome</keyword>
<feature type="compositionally biased region" description="Basic and acidic residues" evidence="1">
    <location>
        <begin position="9"/>
        <end position="25"/>
    </location>
</feature>
<feature type="compositionally biased region" description="Polar residues" evidence="1">
    <location>
        <begin position="116"/>
        <end position="125"/>
    </location>
</feature>
<feature type="compositionally biased region" description="Basic and acidic residues" evidence="1">
    <location>
        <begin position="88"/>
        <end position="100"/>
    </location>
</feature>
<name>A0A803N381_CHEQI</name>
<proteinExistence type="predicted"/>
<feature type="region of interest" description="Disordered" evidence="1">
    <location>
        <begin position="1"/>
        <end position="164"/>
    </location>
</feature>
<evidence type="ECO:0000256" key="1">
    <source>
        <dbReference type="SAM" id="MobiDB-lite"/>
    </source>
</evidence>
<dbReference type="EnsemblPlants" id="AUR62039683-RA">
    <property type="protein sequence ID" value="AUR62039683-RA:cds"/>
    <property type="gene ID" value="AUR62039683"/>
</dbReference>
<dbReference type="Gramene" id="AUR62039683-RA">
    <property type="protein sequence ID" value="AUR62039683-RA:cds"/>
    <property type="gene ID" value="AUR62039683"/>
</dbReference>
<reference evidence="2" key="1">
    <citation type="journal article" date="2017" name="Nature">
        <title>The genome of Chenopodium quinoa.</title>
        <authorList>
            <person name="Jarvis D.E."/>
            <person name="Ho Y.S."/>
            <person name="Lightfoot D.J."/>
            <person name="Schmoeckel S.M."/>
            <person name="Li B."/>
            <person name="Borm T.J.A."/>
            <person name="Ohyanagi H."/>
            <person name="Mineta K."/>
            <person name="Michell C.T."/>
            <person name="Saber N."/>
            <person name="Kharbatia N.M."/>
            <person name="Rupper R.R."/>
            <person name="Sharp A.R."/>
            <person name="Dally N."/>
            <person name="Boughton B.A."/>
            <person name="Woo Y.H."/>
            <person name="Gao G."/>
            <person name="Schijlen E.G.W.M."/>
            <person name="Guo X."/>
            <person name="Momin A.A."/>
            <person name="Negrao S."/>
            <person name="Al-Babili S."/>
            <person name="Gehring C."/>
            <person name="Roessner U."/>
            <person name="Jung C."/>
            <person name="Murphy K."/>
            <person name="Arold S.T."/>
            <person name="Gojobori T."/>
            <person name="van der Linden C.G."/>
            <person name="van Loo E.N."/>
            <person name="Jellen E.N."/>
            <person name="Maughan P.J."/>
            <person name="Tester M."/>
        </authorList>
    </citation>
    <scope>NUCLEOTIDE SEQUENCE [LARGE SCALE GENOMIC DNA]</scope>
    <source>
        <strain evidence="2">cv. PI 614886</strain>
    </source>
</reference>
<reference evidence="2" key="2">
    <citation type="submission" date="2021-03" db="UniProtKB">
        <authorList>
            <consortium name="EnsemblPlants"/>
        </authorList>
    </citation>
    <scope>IDENTIFICATION</scope>
</reference>